<evidence type="ECO:0000256" key="9">
    <source>
        <dbReference type="ARBA" id="ARBA00023125"/>
    </source>
</evidence>
<evidence type="ECO:0000313" key="17">
    <source>
        <dbReference type="EMBL" id="KAI9637942.1"/>
    </source>
</evidence>
<dbReference type="GO" id="GO:0003697">
    <property type="term" value="F:single-stranded DNA binding"/>
    <property type="evidence" value="ECO:0007669"/>
    <property type="project" value="TreeGrafter"/>
</dbReference>
<dbReference type="EMBL" id="JAKWFO010000003">
    <property type="protein sequence ID" value="KAI9637942.1"/>
    <property type="molecule type" value="Genomic_DNA"/>
</dbReference>
<dbReference type="PROSITE" id="PS50051">
    <property type="entry name" value="MCM_2"/>
    <property type="match status" value="1"/>
</dbReference>
<dbReference type="Gene3D" id="3.30.1640.10">
    <property type="entry name" value="mini-chromosome maintenance (MCM) complex, chain A, domain 1"/>
    <property type="match status" value="1"/>
</dbReference>
<evidence type="ECO:0000256" key="14">
    <source>
        <dbReference type="RuleBase" id="RU368064"/>
    </source>
</evidence>
<dbReference type="GO" id="GO:1902969">
    <property type="term" value="P:mitotic DNA replication"/>
    <property type="evidence" value="ECO:0007669"/>
    <property type="project" value="TreeGrafter"/>
</dbReference>
<evidence type="ECO:0000256" key="4">
    <source>
        <dbReference type="ARBA" id="ARBA00022705"/>
    </source>
</evidence>
<dbReference type="InterPro" id="IPR012340">
    <property type="entry name" value="NA-bd_OB-fold"/>
</dbReference>
<feature type="compositionally biased region" description="Low complexity" evidence="15">
    <location>
        <begin position="831"/>
        <end position="845"/>
    </location>
</feature>
<evidence type="ECO:0000256" key="3">
    <source>
        <dbReference type="ARBA" id="ARBA00012551"/>
    </source>
</evidence>
<dbReference type="Pfam" id="PF17207">
    <property type="entry name" value="MCM_OB"/>
    <property type="match status" value="1"/>
</dbReference>
<dbReference type="InterPro" id="IPR033762">
    <property type="entry name" value="MCM_OB"/>
</dbReference>
<dbReference type="FunFam" id="3.30.1640.10:FF:000009">
    <property type="entry name" value="DNA helicase"/>
    <property type="match status" value="1"/>
</dbReference>
<dbReference type="Pfam" id="PF00493">
    <property type="entry name" value="MCM"/>
    <property type="match status" value="1"/>
</dbReference>
<keyword evidence="18" id="KW-1185">Reference proteome</keyword>
<keyword evidence="10" id="KW-0539">Nucleus</keyword>
<feature type="domain" description="MCM C-terminal AAA(+) ATPase" evidence="16">
    <location>
        <begin position="455"/>
        <end position="661"/>
    </location>
</feature>
<dbReference type="GO" id="GO:0006279">
    <property type="term" value="P:premeiotic DNA replication"/>
    <property type="evidence" value="ECO:0007669"/>
    <property type="project" value="UniProtKB-ARBA"/>
</dbReference>
<dbReference type="Pfam" id="PF14551">
    <property type="entry name" value="MCM_N"/>
    <property type="match status" value="1"/>
</dbReference>
<dbReference type="GeneID" id="77725762"/>
<dbReference type="InterPro" id="IPR027925">
    <property type="entry name" value="MCM_N"/>
</dbReference>
<evidence type="ECO:0000259" key="16">
    <source>
        <dbReference type="PROSITE" id="PS50051"/>
    </source>
</evidence>
<dbReference type="Proteomes" id="UP001164286">
    <property type="component" value="Unassembled WGS sequence"/>
</dbReference>
<dbReference type="SMART" id="SM00350">
    <property type="entry name" value="MCM"/>
    <property type="match status" value="1"/>
</dbReference>
<dbReference type="GO" id="GO:0043596">
    <property type="term" value="C:nuclear replication fork"/>
    <property type="evidence" value="ECO:0007669"/>
    <property type="project" value="UniProtKB-ARBA"/>
</dbReference>
<dbReference type="EC" id="3.6.4.12" evidence="3 14"/>
<dbReference type="Gene3D" id="3.40.50.300">
    <property type="entry name" value="P-loop containing nucleotide triphosphate hydrolases"/>
    <property type="match status" value="1"/>
</dbReference>
<evidence type="ECO:0000256" key="6">
    <source>
        <dbReference type="ARBA" id="ARBA00022801"/>
    </source>
</evidence>
<proteinExistence type="inferred from homology"/>
<dbReference type="GO" id="GO:0097373">
    <property type="term" value="C:MCM core complex"/>
    <property type="evidence" value="ECO:0007669"/>
    <property type="project" value="UniProtKB-ARBA"/>
</dbReference>
<dbReference type="FunFam" id="2.20.28.10:FF:000003">
    <property type="entry name" value="DNA helicase"/>
    <property type="match status" value="1"/>
</dbReference>
<evidence type="ECO:0000256" key="2">
    <source>
        <dbReference type="ARBA" id="ARBA00008010"/>
    </source>
</evidence>
<dbReference type="PANTHER" id="PTHR11630:SF43">
    <property type="entry name" value="DNA REPLICATION LICENSING FACTOR MCM6"/>
    <property type="match status" value="1"/>
</dbReference>
<dbReference type="GO" id="GO:0000727">
    <property type="term" value="P:double-strand break repair via break-induced replication"/>
    <property type="evidence" value="ECO:0007669"/>
    <property type="project" value="TreeGrafter"/>
</dbReference>
<comment type="subcellular location">
    <subcellularLocation>
        <location evidence="1 14">Nucleus</location>
    </subcellularLocation>
</comment>
<protein>
    <recommendedName>
        <fullName evidence="12 14">DNA replication licensing factor MCM6</fullName>
        <ecNumber evidence="3 14">3.6.4.12</ecNumber>
    </recommendedName>
</protein>
<organism evidence="17 18">
    <name type="scientific">Dioszegia hungarica</name>
    <dbReference type="NCBI Taxonomy" id="4972"/>
    <lineage>
        <taxon>Eukaryota</taxon>
        <taxon>Fungi</taxon>
        <taxon>Dikarya</taxon>
        <taxon>Basidiomycota</taxon>
        <taxon>Agaricomycotina</taxon>
        <taxon>Tremellomycetes</taxon>
        <taxon>Tremellales</taxon>
        <taxon>Bulleribasidiaceae</taxon>
        <taxon>Dioszegia</taxon>
    </lineage>
</organism>
<evidence type="ECO:0000256" key="8">
    <source>
        <dbReference type="ARBA" id="ARBA00022840"/>
    </source>
</evidence>
<comment type="similarity">
    <text evidence="2 13">Belongs to the MCM family.</text>
</comment>
<keyword evidence="4 14" id="KW-0235">DNA replication</keyword>
<dbReference type="PANTHER" id="PTHR11630">
    <property type="entry name" value="DNA REPLICATION LICENSING FACTOR MCM FAMILY MEMBER"/>
    <property type="match status" value="1"/>
</dbReference>
<comment type="caution">
    <text evidence="17">The sequence shown here is derived from an EMBL/GenBank/DDBJ whole genome shotgun (WGS) entry which is preliminary data.</text>
</comment>
<dbReference type="Gene3D" id="2.40.50.140">
    <property type="entry name" value="Nucleic acid-binding proteins"/>
    <property type="match status" value="1"/>
</dbReference>
<comment type="function">
    <text evidence="14">Acts as component of the MCM2-7 complex (MCM complex) which is the replicative helicase essential for 'once per cell cycle' DNA replication initiation and elongation in eukaryotic cells. The active ATPase sites in the MCM2-7 ring are formed through the interaction surfaces of two neighboring subunits such that a critical structure of a conserved arginine finger motif is provided in trans relative to the ATP-binding site of the Walker A box of the adjacent subunit. The six ATPase active sites, however, are likely to contribute differentially to the complex helicase activity.</text>
</comment>
<evidence type="ECO:0000256" key="15">
    <source>
        <dbReference type="SAM" id="MobiDB-lite"/>
    </source>
</evidence>
<dbReference type="PRINTS" id="PR01657">
    <property type="entry name" value="MCMFAMILY"/>
</dbReference>
<feature type="compositionally biased region" description="Polar residues" evidence="15">
    <location>
        <begin position="789"/>
        <end position="807"/>
    </location>
</feature>
<keyword evidence="8 13" id="KW-0067">ATP-binding</keyword>
<feature type="region of interest" description="Disordered" evidence="15">
    <location>
        <begin position="938"/>
        <end position="985"/>
    </location>
</feature>
<dbReference type="GO" id="GO:0042555">
    <property type="term" value="C:MCM complex"/>
    <property type="evidence" value="ECO:0007669"/>
    <property type="project" value="UniProtKB-UniRule"/>
</dbReference>
<keyword evidence="9 13" id="KW-0238">DNA-binding</keyword>
<dbReference type="InterPro" id="IPR001208">
    <property type="entry name" value="MCM_dom"/>
</dbReference>
<feature type="compositionally biased region" description="Low complexity" evidence="15">
    <location>
        <begin position="1"/>
        <end position="29"/>
    </location>
</feature>
<dbReference type="AlphaFoldDB" id="A0AA38HD66"/>
<keyword evidence="11 14" id="KW-0131">Cell cycle</keyword>
<evidence type="ECO:0000313" key="18">
    <source>
        <dbReference type="Proteomes" id="UP001164286"/>
    </source>
</evidence>
<evidence type="ECO:0000256" key="1">
    <source>
        <dbReference type="ARBA" id="ARBA00004123"/>
    </source>
</evidence>
<dbReference type="Pfam" id="PF17855">
    <property type="entry name" value="MCM_lid"/>
    <property type="match status" value="1"/>
</dbReference>
<dbReference type="RefSeq" id="XP_052947719.1">
    <property type="nucleotide sequence ID" value="XM_053086561.1"/>
</dbReference>
<dbReference type="InterPro" id="IPR008049">
    <property type="entry name" value="MCM6"/>
</dbReference>
<comment type="catalytic activity">
    <reaction evidence="14">
        <text>ATP + H2O = ADP + phosphate + H(+)</text>
        <dbReference type="Rhea" id="RHEA:13065"/>
        <dbReference type="ChEBI" id="CHEBI:15377"/>
        <dbReference type="ChEBI" id="CHEBI:15378"/>
        <dbReference type="ChEBI" id="CHEBI:30616"/>
        <dbReference type="ChEBI" id="CHEBI:43474"/>
        <dbReference type="ChEBI" id="CHEBI:456216"/>
        <dbReference type="EC" id="3.6.4.12"/>
    </reaction>
</comment>
<dbReference type="GO" id="GO:0016787">
    <property type="term" value="F:hydrolase activity"/>
    <property type="evidence" value="ECO:0007669"/>
    <property type="project" value="UniProtKB-KW"/>
</dbReference>
<dbReference type="InterPro" id="IPR041024">
    <property type="entry name" value="Mcm6_C"/>
</dbReference>
<reference evidence="17" key="1">
    <citation type="journal article" date="2022" name="G3 (Bethesda)">
        <title>High quality genome of the basidiomycete yeast Dioszegia hungarica PDD-24b-2 isolated from cloud water.</title>
        <authorList>
            <person name="Jarrige D."/>
            <person name="Haridas S."/>
            <person name="Bleykasten-Grosshans C."/>
            <person name="Joly M."/>
            <person name="Nadalig T."/>
            <person name="Sancelme M."/>
            <person name="Vuilleumier S."/>
            <person name="Grigoriev I.V."/>
            <person name="Amato P."/>
            <person name="Bringel F."/>
        </authorList>
    </citation>
    <scope>NUCLEOTIDE SEQUENCE</scope>
    <source>
        <strain evidence="17">PDD-24b-2</strain>
    </source>
</reference>
<sequence>MSSPAPALPSSSAGGAYPSSSAPAGSRPGVDPNAFDNIRGLQGSHPADEAEEADETGGGGGRRRGGRSARTQNVDDIPRVKDTTGEKVMESFQVFLENYTEQIALPDTPASAISPRPTADDDSKFYIAQIKALKEFELTTLYVDFGHLLEREEILARAIQSQYYRFLPYLRRAFQGLVRKYEPTYLYTSTTVSTAPSATGSSSGSSLQTRDFGIAFYNLPLTSGIRDLKMARIGQLVSISGTVTRTSEVRPELVSGTFVCEGCRATIRDVEQQFKYTEPIMCQNSTCNNRIGWQLNIEQSKFADWQKVRIQENANEIPTGSMPRSLDVILRSEVVERAKAGDKCTFTGTFIVVPDVSQLGLQGVNASMQRENQGGRGEGGVASQGVTGLKSLGVRDLQYKTAFLACMVQSADTRAGSTDVRGDLDEGNEDQEAFLNSLTQQEVDELKNMVNTDNIYQRLVGSIAPTVYGHEIVKKGILLQLMGGVHKQTQEGIHLRGDLNVCIVGDPSTSKSQFLKYVCGFLPRAVYTSGKASSAAGLTAAVVRDEESGEFTIEAGALMLADNGICAIDEFDKMDIADQVAIHEAMEQQTISIAKAGIQATLNARTSILAAANPVGGRYNRKMSLRANVAMSAPIMSRFDLFFVVLDECNEAVDLNIARHIVNVHRFRDEAIQPEFGTEALQRYIRYARTFSPKLTTAASAVLVDKYRSLRQDEGGAGKSNFRITVRQLESMIRLSEAIARANCQNDITPAIVREAYSLLRQSIIHVEQDDINFDEDDDEDDEMAGVLRSNTAANGRSSGTNGTATGNEMDEDEDMMDAADIAAAEAAEASFAEARAQAQATAEANGGQQPNGSGKKKMKITYNRYMEIMNIVVLHLSDVEREEGDGVEREELIQWYLEQKETEFETEEDLEHERALITKVLSRLARENYLLELRGSVREGLRPSGEESLESADTNEGEEEGEGKVSYVVHPQVDLSDLSSSIPV</sequence>
<gene>
    <name evidence="17" type="ORF">MKK02DRAFT_22418</name>
</gene>
<dbReference type="CDD" id="cd17757">
    <property type="entry name" value="MCM6"/>
    <property type="match status" value="1"/>
</dbReference>
<dbReference type="GO" id="GO:0005524">
    <property type="term" value="F:ATP binding"/>
    <property type="evidence" value="ECO:0007669"/>
    <property type="project" value="UniProtKB-UniRule"/>
</dbReference>
<evidence type="ECO:0000256" key="12">
    <source>
        <dbReference type="ARBA" id="ARBA00073495"/>
    </source>
</evidence>
<dbReference type="FunFam" id="3.40.50.300:FF:000115">
    <property type="entry name" value="DNA helicase"/>
    <property type="match status" value="1"/>
</dbReference>
<name>A0AA38HD66_9TREE</name>
<dbReference type="InterPro" id="IPR018525">
    <property type="entry name" value="MCM_CS"/>
</dbReference>
<dbReference type="InterPro" id="IPR027417">
    <property type="entry name" value="P-loop_NTPase"/>
</dbReference>
<dbReference type="Gene3D" id="1.20.58.870">
    <property type="match status" value="1"/>
</dbReference>
<feature type="region of interest" description="Disordered" evidence="15">
    <location>
        <begin position="789"/>
        <end position="811"/>
    </location>
</feature>
<dbReference type="GO" id="GO:0005656">
    <property type="term" value="C:nuclear pre-replicative complex"/>
    <property type="evidence" value="ECO:0007669"/>
    <property type="project" value="UniProtKB-ARBA"/>
</dbReference>
<dbReference type="InterPro" id="IPR041562">
    <property type="entry name" value="MCM_lid"/>
</dbReference>
<evidence type="ECO:0000256" key="13">
    <source>
        <dbReference type="RuleBase" id="RU004070"/>
    </source>
</evidence>
<dbReference type="GO" id="GO:1990518">
    <property type="term" value="F:single-stranded 3'-5' DNA helicase activity"/>
    <property type="evidence" value="ECO:0007669"/>
    <property type="project" value="TreeGrafter"/>
</dbReference>
<evidence type="ECO:0000256" key="10">
    <source>
        <dbReference type="ARBA" id="ARBA00023242"/>
    </source>
</evidence>
<comment type="subunit">
    <text evidence="14">Component of the MCM2-7 complex.</text>
</comment>
<evidence type="ECO:0000256" key="5">
    <source>
        <dbReference type="ARBA" id="ARBA00022741"/>
    </source>
</evidence>
<dbReference type="SUPFAM" id="SSF52540">
    <property type="entry name" value="P-loop containing nucleoside triphosphate hydrolases"/>
    <property type="match status" value="1"/>
</dbReference>
<dbReference type="PROSITE" id="PS00847">
    <property type="entry name" value="MCM_1"/>
    <property type="match status" value="1"/>
</dbReference>
<dbReference type="GO" id="GO:0006270">
    <property type="term" value="P:DNA replication initiation"/>
    <property type="evidence" value="ECO:0007669"/>
    <property type="project" value="UniProtKB-UniRule"/>
</dbReference>
<dbReference type="PRINTS" id="PR01662">
    <property type="entry name" value="MCMPROTEIN6"/>
</dbReference>
<keyword evidence="6 14" id="KW-0378">Hydrolase</keyword>
<keyword evidence="7 14" id="KW-0347">Helicase</keyword>
<evidence type="ECO:0000256" key="7">
    <source>
        <dbReference type="ARBA" id="ARBA00022806"/>
    </source>
</evidence>
<accession>A0AA38HD66</accession>
<dbReference type="Pfam" id="PF18263">
    <property type="entry name" value="WHD_MCM6"/>
    <property type="match status" value="1"/>
</dbReference>
<dbReference type="InterPro" id="IPR031327">
    <property type="entry name" value="MCM"/>
</dbReference>
<feature type="region of interest" description="Disordered" evidence="15">
    <location>
        <begin position="831"/>
        <end position="857"/>
    </location>
</feature>
<dbReference type="GO" id="GO:0031261">
    <property type="term" value="C:DNA replication preinitiation complex"/>
    <property type="evidence" value="ECO:0007669"/>
    <property type="project" value="UniProtKB-ARBA"/>
</dbReference>
<dbReference type="FunFam" id="1.20.58.870:FF:000002">
    <property type="entry name" value="DNA helicase"/>
    <property type="match status" value="1"/>
</dbReference>
<feature type="region of interest" description="Disordered" evidence="15">
    <location>
        <begin position="1"/>
        <end position="83"/>
    </location>
</feature>
<dbReference type="Gene3D" id="2.20.28.10">
    <property type="match status" value="1"/>
</dbReference>
<feature type="compositionally biased region" description="Acidic residues" evidence="15">
    <location>
        <begin position="948"/>
        <end position="962"/>
    </location>
</feature>
<evidence type="ECO:0000256" key="11">
    <source>
        <dbReference type="ARBA" id="ARBA00023306"/>
    </source>
</evidence>
<dbReference type="SUPFAM" id="SSF50249">
    <property type="entry name" value="Nucleic acid-binding proteins"/>
    <property type="match status" value="1"/>
</dbReference>
<keyword evidence="5 13" id="KW-0547">Nucleotide-binding</keyword>